<name>A0A366HF13_9BACT</name>
<comment type="caution">
    <text evidence="1">The sequence shown here is derived from an EMBL/GenBank/DDBJ whole genome shotgun (WGS) entry which is preliminary data.</text>
</comment>
<protein>
    <submittedName>
        <fullName evidence="1">Uncharacterized protein</fullName>
    </submittedName>
</protein>
<dbReference type="Proteomes" id="UP000253426">
    <property type="component" value="Unassembled WGS sequence"/>
</dbReference>
<proteinExistence type="predicted"/>
<evidence type="ECO:0000313" key="2">
    <source>
        <dbReference type="Proteomes" id="UP000253426"/>
    </source>
</evidence>
<dbReference type="OrthoDB" id="2047475at2"/>
<keyword evidence="2" id="KW-1185">Reference proteome</keyword>
<reference evidence="1 2" key="1">
    <citation type="submission" date="2018-06" db="EMBL/GenBank/DDBJ databases">
        <title>Genomic Encyclopedia of Type Strains, Phase IV (KMG-IV): sequencing the most valuable type-strain genomes for metagenomic binning, comparative biology and taxonomic classification.</title>
        <authorList>
            <person name="Goeker M."/>
        </authorList>
    </citation>
    <scope>NUCLEOTIDE SEQUENCE [LARGE SCALE GENOMIC DNA]</scope>
    <source>
        <strain evidence="1 2">DSM 25532</strain>
    </source>
</reference>
<sequence>MYGSITLDISGLGIIMYSPAHAAHIAQDEDYFTANYWRESDVQRHIQKGTIVGFGTGSSGRFKLDFFEGYPTDARIEEAEFKYRLGLVVTGGKICIRDLYDLMRWSVACPESQILTLKDGIYHVTLCSDSPASGILGDDQRIEIYLQPMAEFPAIATTGIPSLV</sequence>
<dbReference type="AlphaFoldDB" id="A0A366HF13"/>
<dbReference type="EMBL" id="QNRR01000007">
    <property type="protein sequence ID" value="RBP41172.1"/>
    <property type="molecule type" value="Genomic_DNA"/>
</dbReference>
<accession>A0A366HF13</accession>
<dbReference type="RefSeq" id="WP_113959825.1">
    <property type="nucleotide sequence ID" value="NZ_QNRR01000007.1"/>
</dbReference>
<organism evidence="1 2">
    <name type="scientific">Roseimicrobium gellanilyticum</name>
    <dbReference type="NCBI Taxonomy" id="748857"/>
    <lineage>
        <taxon>Bacteria</taxon>
        <taxon>Pseudomonadati</taxon>
        <taxon>Verrucomicrobiota</taxon>
        <taxon>Verrucomicrobiia</taxon>
        <taxon>Verrucomicrobiales</taxon>
        <taxon>Verrucomicrobiaceae</taxon>
        <taxon>Roseimicrobium</taxon>
    </lineage>
</organism>
<evidence type="ECO:0000313" key="1">
    <source>
        <dbReference type="EMBL" id="RBP41172.1"/>
    </source>
</evidence>
<gene>
    <name evidence="1" type="ORF">DES53_1071</name>
</gene>